<keyword evidence="1" id="KW-0732">Signal</keyword>
<evidence type="ECO:0000256" key="1">
    <source>
        <dbReference type="SAM" id="SignalP"/>
    </source>
</evidence>
<sequence length="171" mass="18041">MLRYLVCAAALVFAAHAPVHAQAADTAAMLELVPLSGAPIRIGAAEWARLPRDTVQAADAGGANHGPIRGAYAGVAVRALLTRMGVPAGPAVRGEVLRFYVVAEASDGYRVIFSVAELDPGISDSSVIVADARDGQPLSAQEGPLRLMSTRDKRPGRWVRNLTRLSVHRTP</sequence>
<feature type="signal peptide" evidence="1">
    <location>
        <begin position="1"/>
        <end position="23"/>
    </location>
</feature>
<feature type="chain" id="PRO_5032502891" description="Molybdopterin-binding protein" evidence="1">
    <location>
        <begin position="24"/>
        <end position="171"/>
    </location>
</feature>
<evidence type="ECO:0008006" key="4">
    <source>
        <dbReference type="Google" id="ProtNLM"/>
    </source>
</evidence>
<dbReference type="EMBL" id="JACHIA010000001">
    <property type="protein sequence ID" value="MBB6068761.1"/>
    <property type="molecule type" value="Genomic_DNA"/>
</dbReference>
<organism evidence="2 3">
    <name type="scientific">Longimicrobium terrae</name>
    <dbReference type="NCBI Taxonomy" id="1639882"/>
    <lineage>
        <taxon>Bacteria</taxon>
        <taxon>Pseudomonadati</taxon>
        <taxon>Gemmatimonadota</taxon>
        <taxon>Longimicrobiia</taxon>
        <taxon>Longimicrobiales</taxon>
        <taxon>Longimicrobiaceae</taxon>
        <taxon>Longimicrobium</taxon>
    </lineage>
</organism>
<proteinExistence type="predicted"/>
<dbReference type="Gene3D" id="3.90.420.10">
    <property type="entry name" value="Oxidoreductase, molybdopterin-binding domain"/>
    <property type="match status" value="1"/>
</dbReference>
<evidence type="ECO:0000313" key="3">
    <source>
        <dbReference type="Proteomes" id="UP000582837"/>
    </source>
</evidence>
<reference evidence="2 3" key="1">
    <citation type="submission" date="2020-08" db="EMBL/GenBank/DDBJ databases">
        <title>Genomic Encyclopedia of Type Strains, Phase IV (KMG-IV): sequencing the most valuable type-strain genomes for metagenomic binning, comparative biology and taxonomic classification.</title>
        <authorList>
            <person name="Goeker M."/>
        </authorList>
    </citation>
    <scope>NUCLEOTIDE SEQUENCE [LARGE SCALE GENOMIC DNA]</scope>
    <source>
        <strain evidence="2 3">DSM 29007</strain>
    </source>
</reference>
<keyword evidence="3" id="KW-1185">Reference proteome</keyword>
<protein>
    <recommendedName>
        <fullName evidence="4">Molybdopterin-binding protein</fullName>
    </recommendedName>
</protein>
<dbReference type="InterPro" id="IPR036374">
    <property type="entry name" value="OxRdtase_Mopterin-bd_sf"/>
</dbReference>
<accession>A0A841GJA5</accession>
<comment type="caution">
    <text evidence="2">The sequence shown here is derived from an EMBL/GenBank/DDBJ whole genome shotgun (WGS) entry which is preliminary data.</text>
</comment>
<dbReference type="SUPFAM" id="SSF56524">
    <property type="entry name" value="Oxidoreductase molybdopterin-binding domain"/>
    <property type="match status" value="1"/>
</dbReference>
<evidence type="ECO:0000313" key="2">
    <source>
        <dbReference type="EMBL" id="MBB6068761.1"/>
    </source>
</evidence>
<name>A0A841GJA5_9BACT</name>
<dbReference type="Proteomes" id="UP000582837">
    <property type="component" value="Unassembled WGS sequence"/>
</dbReference>
<dbReference type="RefSeq" id="WP_170031126.1">
    <property type="nucleotide sequence ID" value="NZ_JABDTL010000001.1"/>
</dbReference>
<dbReference type="AlphaFoldDB" id="A0A841GJA5"/>
<gene>
    <name evidence="2" type="ORF">HNQ61_000372</name>
</gene>